<accession>A0A3L9XWK3</accession>
<feature type="domain" description="HNH nuclease" evidence="1">
    <location>
        <begin position="164"/>
        <end position="227"/>
    </location>
</feature>
<dbReference type="InterPro" id="IPR003615">
    <property type="entry name" value="HNH_nuc"/>
</dbReference>
<evidence type="ECO:0000313" key="3">
    <source>
        <dbReference type="Proteomes" id="UP000281343"/>
    </source>
</evidence>
<evidence type="ECO:0000313" key="2">
    <source>
        <dbReference type="EMBL" id="RMA40889.1"/>
    </source>
</evidence>
<protein>
    <recommendedName>
        <fullName evidence="1">HNH nuclease domain-containing protein</fullName>
    </recommendedName>
</protein>
<comment type="caution">
    <text evidence="2">The sequence shown here is derived from an EMBL/GenBank/DDBJ whole genome shotgun (WGS) entry which is preliminary data.</text>
</comment>
<dbReference type="Pfam" id="PF01844">
    <property type="entry name" value="HNH"/>
    <property type="match status" value="1"/>
</dbReference>
<gene>
    <name evidence="2" type="ORF">D9R08_17155</name>
</gene>
<dbReference type="SMART" id="SM00507">
    <property type="entry name" value="HNHc"/>
    <property type="match status" value="1"/>
</dbReference>
<dbReference type="OrthoDB" id="9802640at2"/>
<dbReference type="GO" id="GO:0008270">
    <property type="term" value="F:zinc ion binding"/>
    <property type="evidence" value="ECO:0007669"/>
    <property type="project" value="InterPro"/>
</dbReference>
<dbReference type="Gene3D" id="1.10.30.50">
    <property type="match status" value="1"/>
</dbReference>
<dbReference type="CDD" id="cd00085">
    <property type="entry name" value="HNHc"/>
    <property type="match status" value="1"/>
</dbReference>
<organism evidence="2 3">
    <name type="scientific">Rhodophyticola porphyridii</name>
    <dbReference type="NCBI Taxonomy" id="1852017"/>
    <lineage>
        <taxon>Bacteria</taxon>
        <taxon>Pseudomonadati</taxon>
        <taxon>Pseudomonadota</taxon>
        <taxon>Alphaproteobacteria</taxon>
        <taxon>Rhodobacterales</taxon>
        <taxon>Roseobacteraceae</taxon>
        <taxon>Rhodophyticola</taxon>
    </lineage>
</organism>
<keyword evidence="3" id="KW-1185">Reference proteome</keyword>
<dbReference type="Proteomes" id="UP000281343">
    <property type="component" value="Unassembled WGS sequence"/>
</dbReference>
<dbReference type="AlphaFoldDB" id="A0A3L9XWK3"/>
<proteinExistence type="predicted"/>
<dbReference type="InterPro" id="IPR002711">
    <property type="entry name" value="HNH"/>
</dbReference>
<sequence length="248" mass="27833">MFIIMGMKRPEQLVERSYSMMIASYWLARCGVRENESAAAPPAALGVTTWKAAYDSFLDAMGDGRTPSQFRNSMKNARDTFDILFDNGRIGWVDREGQQPSLGSSFQRIHEEWQGRPDEELEKFVLGLQAGIPVAADREARSPEARTEGGKKVYISVRRERDPKLRDDALSIHGLDCMACGFNFERAYGSWGKGFIEVHHVVPLAEAGRSETNPATDLIVLCANCHRMVHRKRGVCLSLDELCAQIKH</sequence>
<name>A0A3L9XWK3_9RHOB</name>
<dbReference type="GO" id="GO:0004519">
    <property type="term" value="F:endonuclease activity"/>
    <property type="evidence" value="ECO:0007669"/>
    <property type="project" value="InterPro"/>
</dbReference>
<dbReference type="GO" id="GO:0003676">
    <property type="term" value="F:nucleic acid binding"/>
    <property type="evidence" value="ECO:0007669"/>
    <property type="project" value="InterPro"/>
</dbReference>
<reference evidence="2 3" key="1">
    <citation type="submission" date="2018-10" db="EMBL/GenBank/DDBJ databases">
        <authorList>
            <person name="Jung H.S."/>
            <person name="Jeon C.O."/>
        </authorList>
    </citation>
    <scope>NUCLEOTIDE SEQUENCE [LARGE SCALE GENOMIC DNA]</scope>
    <source>
        <strain evidence="2 3">MA-7-27</strain>
    </source>
</reference>
<dbReference type="EMBL" id="RCNT01000010">
    <property type="protein sequence ID" value="RMA40889.1"/>
    <property type="molecule type" value="Genomic_DNA"/>
</dbReference>
<evidence type="ECO:0000259" key="1">
    <source>
        <dbReference type="SMART" id="SM00507"/>
    </source>
</evidence>